<gene>
    <name evidence="1" type="ORF">HHX25_14215</name>
</gene>
<comment type="caution">
    <text evidence="1">The sequence shown here is derived from an EMBL/GenBank/DDBJ whole genome shotgun (WGS) entry which is preliminary data.</text>
</comment>
<evidence type="ECO:0000313" key="1">
    <source>
        <dbReference type="EMBL" id="NMH88663.1"/>
    </source>
</evidence>
<proteinExistence type="predicted"/>
<dbReference type="EMBL" id="JABBHF010000008">
    <property type="protein sequence ID" value="NMH88663.1"/>
    <property type="molecule type" value="Genomic_DNA"/>
</dbReference>
<dbReference type="Proteomes" id="UP000746690">
    <property type="component" value="Unassembled WGS sequence"/>
</dbReference>
<organism evidence="1 2">
    <name type="scientific">Flavivirga algicola</name>
    <dbReference type="NCBI Taxonomy" id="2729136"/>
    <lineage>
        <taxon>Bacteria</taxon>
        <taxon>Pseudomonadati</taxon>
        <taxon>Bacteroidota</taxon>
        <taxon>Flavobacteriia</taxon>
        <taxon>Flavobacteriales</taxon>
        <taxon>Flavobacteriaceae</taxon>
        <taxon>Flavivirga</taxon>
    </lineage>
</organism>
<dbReference type="InterPro" id="IPR032710">
    <property type="entry name" value="NTF2-like_dom_sf"/>
</dbReference>
<dbReference type="Gene3D" id="3.10.450.50">
    <property type="match status" value="1"/>
</dbReference>
<dbReference type="SUPFAM" id="SSF54427">
    <property type="entry name" value="NTF2-like"/>
    <property type="match status" value="1"/>
</dbReference>
<reference evidence="1 2" key="1">
    <citation type="submission" date="2020-04" db="EMBL/GenBank/DDBJ databases">
        <title>A Flavivirga sp. nov.</title>
        <authorList>
            <person name="Sun X."/>
        </authorList>
    </citation>
    <scope>NUCLEOTIDE SEQUENCE [LARGE SCALE GENOMIC DNA]</scope>
    <source>
        <strain evidence="1 2">Y03</strain>
    </source>
</reference>
<protein>
    <recommendedName>
        <fullName evidence="3">Nuclear transport factor 2 family protein</fullName>
    </recommendedName>
</protein>
<accession>A0ABX1S0V7</accession>
<sequence>MKKTISIILLCIVTLSVQSQEKAKNHLEKVQTLDSTIETLYAVISGEKGVKRDWELFKFLFKPDAKLIPSGKNKEGAYKTRYMSPDDYIKSSGKWLVENGFFEKEIHREIDTFGNISQVFSTYESFKSESDEKPFMRGINSIQLLNDGKRWWVINIYWTQETPKNPIPEKYLPKQ</sequence>
<dbReference type="RefSeq" id="WP_169674852.1">
    <property type="nucleotide sequence ID" value="NZ_JABBHF010000008.1"/>
</dbReference>
<evidence type="ECO:0000313" key="2">
    <source>
        <dbReference type="Proteomes" id="UP000746690"/>
    </source>
</evidence>
<evidence type="ECO:0008006" key="3">
    <source>
        <dbReference type="Google" id="ProtNLM"/>
    </source>
</evidence>
<name>A0ABX1S0V7_9FLAO</name>
<keyword evidence="2" id="KW-1185">Reference proteome</keyword>